<keyword evidence="6" id="KW-0378">Hydrolase</keyword>
<dbReference type="Pfam" id="PF00078">
    <property type="entry name" value="RVT_1"/>
    <property type="match status" value="1"/>
</dbReference>
<dbReference type="SUPFAM" id="SSF56672">
    <property type="entry name" value="DNA/RNA polymerases"/>
    <property type="match status" value="1"/>
</dbReference>
<dbReference type="PANTHER" id="PTHR37984:SF5">
    <property type="entry name" value="PROTEIN NYNRIN-LIKE"/>
    <property type="match status" value="1"/>
</dbReference>
<feature type="compositionally biased region" description="Basic residues" evidence="9">
    <location>
        <begin position="24"/>
        <end position="34"/>
    </location>
</feature>
<evidence type="ECO:0000313" key="11">
    <source>
        <dbReference type="EMBL" id="KAK1415839.1"/>
    </source>
</evidence>
<keyword evidence="2" id="KW-0808">Transferase</keyword>
<proteinExistence type="predicted"/>
<sequence length="1954" mass="223869">MPRSLRTGKPLDIDLEIEKTAKKLRKQAKLRKKLTNPSTSTQSPPVIDIWQNIPLSSDSESESSTPQTPTSQNSTPSHSPTHKNPKSMAVVEPNEQTLRQWATHDVTQQPLCISFPDMENFELKSGLIHLLPTFRGLENEDPHKFLKEFHVVCSGMKPHNVTEDQIKLRAFPFALQDSAKEWLYYLPPGSVTTWNELARLFLDKYFPEVKASILRREIIGIKQAKREPLHAYWERFKKLCSRCPQHGISEHQLLQYFCEGLAPMERRLLNASSGGALLDKTPTQIKALITSIAEDTKHSSHEEEWYTDVPRAVKELNTPHIETQLAELTKAVMMLTKNKGAEAPSHACGICLQTGHPTDMCPILHEDVEQAKAIGGYPGQNPRQYDQQRGNQNWGPPPNFGYQQRPPQYQPRPPFQNQQNFQNFQPRQQQPPVQQPSNSGMSLEDIVKSLATSTQTFQQETKASIKNLEQQMAQLASSVSKIESQGKLPAQTEANPKHNACAISLRSGRKYDGPKMPDEEQEVIIEKTTKENDKSKATEPKAKFTIPPPFPSRFQSTKKEKEDQEIMETFRKVEVNIPLLDAIKQVPRYAKFLKELCTSKKKLKGNETVKVNENVSAVLQKRLPQKCKDPGVFTVPCKLGNLSIPRAMLDLGASINVLPYSTYKTLNVGPLKRTGVIIQLADRSIVHPKGVLEDVLVQVNELVFPADFYVLDMENDNASDTNSILLGRPFLKTARTKIDVYDGTLSMEFDGEIINFNIYDAMRYPSDVSSLNWLDIIDPLTEEFFELSNHDTLALVLNKSLDESAVKELSEQLELEPELKEMVSIMDTQTGYETSKLSLPVSDQKLLPSIVQAPELELKTLPHHLKYVYLGENETLPVIISNKLTQDQENELVNMLKQYKEAIGWTIADIKGLSPSLCMHKILMEDDYKPTHEAQRRLNPPMMEVVKKEILKLLNAGMIYPISDSKWVSPVQVVPKKTGITVTKNEQGELVPTRVQNGWRVCIDYRRLNASTRKDHFPLPFIDQMLERLAGKTHYCCLDGYSGFHQIPVAPEDQEKTTFTCPFGTFAYRRMPFGLCNAPATFQRCMMSIFSDYVEEIIEVFMDDFTVYGNSFKDCLDNLRKILERCIETNLVLNYEKCHFMVDQGLILGHIVSEKGIEVDKAKIDVIKTLPYPKSVREVRSFLGHAGFYRRFIKDFSKISQPLCELLQKDVEFIFSKECEKAFDTLKDMLVTSPIIQPPDWNIPFEIMCDASNYAVGAVLGQRKDKVPYVIYYASKTLDTAQRNYSTTEKELLAIVFALDKFRQYLLGTKVIVYSDHAALKYLMTKKDAKPRLIHWVLLLQEFDLEIRDKSGKHNLVADHLSRIINNDEPIPLSDQFPDENLFAMQTTAPWYADIVNYLITNTFPSDLSRAQKEKIKKEAKHYVWDEPYLWKYGADQVIRRCVDLSEVPAILDFCHSQACGGHFGPKRTAHKVLEAGFYWPSIFLDSYMFCKSCEKCQMTGNLRSKDQMPLTPILVCEIFDVWGIDFMGPFPSSFGNMYILLAVDYVSKWVEAKATKSNDAKVVSEFIKSNIFSRFGMPRAFISDRGTHFCNKTIETLFKKYGVMHRVSTAYHPQTNGQAEISNREIKSVLEKTVNPNRKDWSLRLDDALWAYRTAYKTPIGMSPFRLVYGKACHLPVELEHKAYWAIKKFNWKIDEAGTHRKLQIQELEEIRNDAYENSRIYKERTKAFHDKVVTRKTFQVGQKVLLFSSKLKLFPGKLRSRWVGPFIVTNVFPYGAVEITSEKTGKTFKEVESLNSSHIGKKHFRITDPKELEMHSYDFNFLCCLQFAKPELPPELRERIFLLSNEVRKQWRQEEQKPPFCGTSKSAMKRRAKRYEKCMGCGNWSHTGRCRKGQTESQYEYTLLMRVGAIRLKAERSIRVGSNVHYRIEEDLAYIFDKTGLDDLTLKESCNL</sequence>
<dbReference type="Gene3D" id="3.10.10.10">
    <property type="entry name" value="HIV Type 1 Reverse Transcriptase, subunit A, domain 1"/>
    <property type="match status" value="1"/>
</dbReference>
<dbReference type="InterPro" id="IPR000477">
    <property type="entry name" value="RT_dom"/>
</dbReference>
<feature type="compositionally biased region" description="Polar residues" evidence="9">
    <location>
        <begin position="381"/>
        <end position="394"/>
    </location>
</feature>
<evidence type="ECO:0000256" key="5">
    <source>
        <dbReference type="ARBA" id="ARBA00022759"/>
    </source>
</evidence>
<dbReference type="EMBL" id="JAUHHV010000008">
    <property type="protein sequence ID" value="KAK1415839.1"/>
    <property type="molecule type" value="Genomic_DNA"/>
</dbReference>
<evidence type="ECO:0000256" key="2">
    <source>
        <dbReference type="ARBA" id="ARBA00022679"/>
    </source>
</evidence>
<evidence type="ECO:0000256" key="6">
    <source>
        <dbReference type="ARBA" id="ARBA00022801"/>
    </source>
</evidence>
<dbReference type="Pfam" id="PF17917">
    <property type="entry name" value="RT_RNaseH"/>
    <property type="match status" value="1"/>
</dbReference>
<dbReference type="InterPro" id="IPR036397">
    <property type="entry name" value="RNaseH_sf"/>
</dbReference>
<feature type="compositionally biased region" description="Low complexity" evidence="9">
    <location>
        <begin position="54"/>
        <end position="79"/>
    </location>
</feature>
<evidence type="ECO:0000256" key="8">
    <source>
        <dbReference type="SAM" id="Coils"/>
    </source>
</evidence>
<dbReference type="Pfam" id="PF05515">
    <property type="entry name" value="Viral_NABP"/>
    <property type="match status" value="1"/>
</dbReference>
<dbReference type="GO" id="GO:0003676">
    <property type="term" value="F:nucleic acid binding"/>
    <property type="evidence" value="ECO:0007669"/>
    <property type="project" value="InterPro"/>
</dbReference>
<dbReference type="Gene3D" id="2.40.70.10">
    <property type="entry name" value="Acid Proteases"/>
    <property type="match status" value="1"/>
</dbReference>
<dbReference type="InterPro" id="IPR021109">
    <property type="entry name" value="Peptidase_aspartic_dom_sf"/>
</dbReference>
<feature type="compositionally biased region" description="Basic and acidic residues" evidence="9">
    <location>
        <begin position="525"/>
        <end position="542"/>
    </location>
</feature>
<dbReference type="GO" id="GO:0015074">
    <property type="term" value="P:DNA integration"/>
    <property type="evidence" value="ECO:0007669"/>
    <property type="project" value="InterPro"/>
</dbReference>
<evidence type="ECO:0000256" key="1">
    <source>
        <dbReference type="ARBA" id="ARBA00012493"/>
    </source>
</evidence>
<feature type="domain" description="Integrase catalytic" evidence="10">
    <location>
        <begin position="1509"/>
        <end position="1673"/>
    </location>
</feature>
<name>A0AAD8K3S6_TARER</name>
<dbReference type="Pfam" id="PF00665">
    <property type="entry name" value="rve"/>
    <property type="match status" value="1"/>
</dbReference>
<dbReference type="CDD" id="cd01647">
    <property type="entry name" value="RT_LTR"/>
    <property type="match status" value="1"/>
</dbReference>
<evidence type="ECO:0000256" key="4">
    <source>
        <dbReference type="ARBA" id="ARBA00022722"/>
    </source>
</evidence>
<feature type="coiled-coil region" evidence="8">
    <location>
        <begin position="458"/>
        <end position="485"/>
    </location>
</feature>
<dbReference type="InterPro" id="IPR043502">
    <property type="entry name" value="DNA/RNA_pol_sf"/>
</dbReference>
<dbReference type="EC" id="2.7.7.49" evidence="1"/>
<dbReference type="Gene3D" id="3.30.70.270">
    <property type="match status" value="2"/>
</dbReference>
<keyword evidence="4" id="KW-0540">Nuclease</keyword>
<dbReference type="CDD" id="cd09274">
    <property type="entry name" value="RNase_HI_RT_Ty3"/>
    <property type="match status" value="1"/>
</dbReference>
<dbReference type="PANTHER" id="PTHR37984">
    <property type="entry name" value="PROTEIN CBG26694"/>
    <property type="match status" value="1"/>
</dbReference>
<feature type="region of interest" description="Disordered" evidence="9">
    <location>
        <begin position="525"/>
        <end position="560"/>
    </location>
</feature>
<comment type="caution">
    <text evidence="11">The sequence shown here is derived from an EMBL/GenBank/DDBJ whole genome shotgun (WGS) entry which is preliminary data.</text>
</comment>
<dbReference type="FunFam" id="3.30.70.270:FF:000020">
    <property type="entry name" value="Transposon Tf2-6 polyprotein-like Protein"/>
    <property type="match status" value="1"/>
</dbReference>
<dbReference type="GO" id="GO:0016787">
    <property type="term" value="F:hydrolase activity"/>
    <property type="evidence" value="ECO:0007669"/>
    <property type="project" value="UniProtKB-KW"/>
</dbReference>
<dbReference type="InterPro" id="IPR043128">
    <property type="entry name" value="Rev_trsase/Diguanyl_cyclase"/>
</dbReference>
<keyword evidence="12" id="KW-1185">Reference proteome</keyword>
<dbReference type="InterPro" id="IPR050951">
    <property type="entry name" value="Retrovirus_Pol_polyprotein"/>
</dbReference>
<evidence type="ECO:0000256" key="7">
    <source>
        <dbReference type="ARBA" id="ARBA00022918"/>
    </source>
</evidence>
<dbReference type="GO" id="GO:0004519">
    <property type="term" value="F:endonuclease activity"/>
    <property type="evidence" value="ECO:0007669"/>
    <property type="project" value="UniProtKB-KW"/>
</dbReference>
<dbReference type="CDD" id="cd00303">
    <property type="entry name" value="retropepsin_like"/>
    <property type="match status" value="1"/>
</dbReference>
<keyword evidence="3" id="KW-0548">Nucleotidyltransferase</keyword>
<dbReference type="Gene3D" id="3.30.420.10">
    <property type="entry name" value="Ribonuclease H-like superfamily/Ribonuclease H"/>
    <property type="match status" value="1"/>
</dbReference>
<accession>A0AAD8K3S6</accession>
<reference evidence="11" key="1">
    <citation type="journal article" date="2023" name="bioRxiv">
        <title>Improved chromosome-level genome assembly for marigold (Tagetes erecta).</title>
        <authorList>
            <person name="Jiang F."/>
            <person name="Yuan L."/>
            <person name="Wang S."/>
            <person name="Wang H."/>
            <person name="Xu D."/>
            <person name="Wang A."/>
            <person name="Fan W."/>
        </authorList>
    </citation>
    <scope>NUCLEOTIDE SEQUENCE</scope>
    <source>
        <strain evidence="11">WSJ</strain>
        <tissue evidence="11">Leaf</tissue>
    </source>
</reference>
<dbReference type="SUPFAM" id="SSF53098">
    <property type="entry name" value="Ribonuclease H-like"/>
    <property type="match status" value="1"/>
</dbReference>
<dbReference type="Proteomes" id="UP001229421">
    <property type="component" value="Unassembled WGS sequence"/>
</dbReference>
<dbReference type="InterPro" id="IPR041588">
    <property type="entry name" value="Integrase_H2C2"/>
</dbReference>
<evidence type="ECO:0000256" key="9">
    <source>
        <dbReference type="SAM" id="MobiDB-lite"/>
    </source>
</evidence>
<evidence type="ECO:0000256" key="3">
    <source>
        <dbReference type="ARBA" id="ARBA00022695"/>
    </source>
</evidence>
<dbReference type="Pfam" id="PF17921">
    <property type="entry name" value="Integrase_H2C2"/>
    <property type="match status" value="1"/>
</dbReference>
<feature type="region of interest" description="Disordered" evidence="9">
    <location>
        <begin position="24"/>
        <end position="88"/>
    </location>
</feature>
<protein>
    <recommendedName>
        <fullName evidence="1">RNA-directed DNA polymerase</fullName>
        <ecNumber evidence="1">2.7.7.49</ecNumber>
    </recommendedName>
</protein>
<dbReference type="InterPro" id="IPR012337">
    <property type="entry name" value="RNaseH-like_sf"/>
</dbReference>
<evidence type="ECO:0000259" key="10">
    <source>
        <dbReference type="PROSITE" id="PS50994"/>
    </source>
</evidence>
<organism evidence="11 12">
    <name type="scientific">Tagetes erecta</name>
    <name type="common">African marigold</name>
    <dbReference type="NCBI Taxonomy" id="13708"/>
    <lineage>
        <taxon>Eukaryota</taxon>
        <taxon>Viridiplantae</taxon>
        <taxon>Streptophyta</taxon>
        <taxon>Embryophyta</taxon>
        <taxon>Tracheophyta</taxon>
        <taxon>Spermatophyta</taxon>
        <taxon>Magnoliopsida</taxon>
        <taxon>eudicotyledons</taxon>
        <taxon>Gunneridae</taxon>
        <taxon>Pentapetalae</taxon>
        <taxon>asterids</taxon>
        <taxon>campanulids</taxon>
        <taxon>Asterales</taxon>
        <taxon>Asteraceae</taxon>
        <taxon>Asteroideae</taxon>
        <taxon>Heliantheae alliance</taxon>
        <taxon>Tageteae</taxon>
        <taxon>Tagetes</taxon>
    </lineage>
</organism>
<feature type="region of interest" description="Disordered" evidence="9">
    <location>
        <begin position="374"/>
        <end position="419"/>
    </location>
</feature>
<keyword evidence="8" id="KW-0175">Coiled coil</keyword>
<dbReference type="InterPro" id="IPR041373">
    <property type="entry name" value="RT_RNaseH"/>
</dbReference>
<evidence type="ECO:0000313" key="12">
    <source>
        <dbReference type="Proteomes" id="UP001229421"/>
    </source>
</evidence>
<dbReference type="GO" id="GO:0003964">
    <property type="term" value="F:RNA-directed DNA polymerase activity"/>
    <property type="evidence" value="ECO:0007669"/>
    <property type="project" value="UniProtKB-KW"/>
</dbReference>
<dbReference type="Pfam" id="PF03732">
    <property type="entry name" value="Retrotrans_gag"/>
    <property type="match status" value="1"/>
</dbReference>
<gene>
    <name evidence="11" type="ORF">QVD17_31627</name>
</gene>
<dbReference type="InterPro" id="IPR005162">
    <property type="entry name" value="Retrotrans_gag_dom"/>
</dbReference>
<keyword evidence="5" id="KW-0255">Endonuclease</keyword>
<dbReference type="Gene3D" id="1.10.340.70">
    <property type="match status" value="1"/>
</dbReference>
<keyword evidence="7" id="KW-0695">RNA-directed DNA polymerase</keyword>
<dbReference type="PROSITE" id="PS50994">
    <property type="entry name" value="INTEGRASE"/>
    <property type="match status" value="1"/>
</dbReference>
<dbReference type="InterPro" id="IPR008891">
    <property type="entry name" value="Viral_NABP"/>
</dbReference>
<dbReference type="InterPro" id="IPR001584">
    <property type="entry name" value="Integrase_cat-core"/>
</dbReference>
<dbReference type="SUPFAM" id="SSF50630">
    <property type="entry name" value="Acid proteases"/>
    <property type="match status" value="1"/>
</dbReference>